<keyword evidence="4" id="KW-0614">Plasmid</keyword>
<evidence type="ECO:0000313" key="5">
    <source>
        <dbReference type="EMBL" id="EJZ60953.1"/>
    </source>
</evidence>
<reference evidence="5 6" key="2">
    <citation type="submission" date="2012-08" db="EMBL/GenBank/DDBJ databases">
        <title>The genome of cave-isolated P. fluorescens strain R124 demonstrates phenotypic adaptation to the mineral environment.</title>
        <authorList>
            <person name="Barton M.D."/>
            <person name="Petronio M."/>
            <person name="Giarrizzo J.G."/>
            <person name="Bowling B.V."/>
            <person name="Barton H.A."/>
        </authorList>
    </citation>
    <scope>NUCLEOTIDE SEQUENCE [LARGE SCALE GENOMIC DNA]</scope>
    <source>
        <strain evidence="5 6">R124</strain>
        <plasmid evidence="5 6">pMP-R124</plasmid>
    </source>
</reference>
<accession>K0WMZ2</accession>
<name>K0WMZ2_PSEFL</name>
<keyword evidence="2 3" id="KW-0732">Signal</keyword>
<proteinExistence type="inferred from homology"/>
<comment type="similarity">
    <text evidence="1">Belongs to the TrbG/VirB9 family.</text>
</comment>
<protein>
    <submittedName>
        <fullName evidence="4">VirB9</fullName>
    </submittedName>
</protein>
<evidence type="ECO:0000313" key="4">
    <source>
        <dbReference type="EMBL" id="AFS51708.1"/>
    </source>
</evidence>
<feature type="signal peptide" evidence="3">
    <location>
        <begin position="1"/>
        <end position="21"/>
    </location>
</feature>
<evidence type="ECO:0000256" key="1">
    <source>
        <dbReference type="ARBA" id="ARBA00006135"/>
    </source>
</evidence>
<dbReference type="HOGENOM" id="CLU_058585_3_1_6"/>
<evidence type="ECO:0000256" key="3">
    <source>
        <dbReference type="SAM" id="SignalP"/>
    </source>
</evidence>
<organism evidence="4">
    <name type="scientific">Pseudomonas fluorescens R124</name>
    <dbReference type="NCBI Taxonomy" id="743713"/>
    <lineage>
        <taxon>Bacteria</taxon>
        <taxon>Pseudomonadati</taxon>
        <taxon>Pseudomonadota</taxon>
        <taxon>Gammaproteobacteria</taxon>
        <taxon>Pseudomonadales</taxon>
        <taxon>Pseudomonadaceae</taxon>
        <taxon>Pseudomonas</taxon>
    </lineage>
</organism>
<sequence length="265" mass="29206">MDKKSIALSLALLFAGAQHVAAESMGDSSLLDRRVQTAIYTPDNVFRIQSVIGRTTLIQFPQNETVNGESGLIIAGDPKAWSIGVNKSGNMVAIKPQTADDPNTNLIINTSKHTYLMELKLVKDVAAMTYALRFKHPEPPKVVAVAKAPFDPCNGLHSGPYQVRGDKTLTPLEIWDNGTFTCFRFPNNVPRPVIYQVLPDGTETVANTRPPEGDIVVVHGISKLYRLRLNTLVMEARSTQQLNTNYNYSGTTTGQVREVKRAEQQ</sequence>
<dbReference type="EMBL" id="JQ737005">
    <property type="protein sequence ID" value="AFS51708.1"/>
    <property type="molecule type" value="Genomic_DNA"/>
</dbReference>
<dbReference type="EMBL" id="CM001562">
    <property type="protein sequence ID" value="EJZ60953.1"/>
    <property type="molecule type" value="Genomic_DNA"/>
</dbReference>
<dbReference type="InterPro" id="IPR033645">
    <property type="entry name" value="VirB9/CagX/TrbG_C"/>
</dbReference>
<gene>
    <name evidence="4" type="primary">virB9</name>
    <name evidence="4" type="ORF">I1A_000032</name>
</gene>
<dbReference type="InterPro" id="IPR038161">
    <property type="entry name" value="VirB9/CagX/TrbG_C_sf"/>
</dbReference>
<dbReference type="OrthoDB" id="5357875at2"/>
<dbReference type="Proteomes" id="UP000006045">
    <property type="component" value="Plasmid pMP-R124"/>
</dbReference>
<dbReference type="Pfam" id="PF03524">
    <property type="entry name" value="CagX"/>
    <property type="match status" value="1"/>
</dbReference>
<feature type="chain" id="PRO_5007677329" evidence="3">
    <location>
        <begin position="22"/>
        <end position="265"/>
    </location>
</feature>
<dbReference type="AlphaFoldDB" id="K0WMZ2"/>
<evidence type="ECO:0000313" key="6">
    <source>
        <dbReference type="Proteomes" id="UP000006045"/>
    </source>
</evidence>
<dbReference type="Gene3D" id="2.60.40.2500">
    <property type="match status" value="1"/>
</dbReference>
<reference evidence="4" key="1">
    <citation type="submission" date="2012-03" db="EMBL/GenBank/DDBJ databases">
        <title>The genome of cave-isolated P. fluorescens strain R124 demonstrates phenotypic adaptation to the mineral environment.</title>
        <authorList>
            <person name="Barton M.D."/>
            <person name="Petronio M."/>
            <person name="Giarrizzo J.G."/>
            <person name="Bowling B."/>
            <person name="Barton H.A."/>
        </authorList>
    </citation>
    <scope>NUCLEOTIDE SEQUENCE</scope>
    <source>
        <strain evidence="4">R124</strain>
        <plasmid evidence="4">pMP-R124</plasmid>
    </source>
</reference>
<dbReference type="RefSeq" id="WP_003230030.1">
    <property type="nucleotide sequence ID" value="NC_022437.1"/>
</dbReference>
<evidence type="ECO:0000256" key="2">
    <source>
        <dbReference type="ARBA" id="ARBA00022729"/>
    </source>
</evidence>
<dbReference type="CDD" id="cd06911">
    <property type="entry name" value="VirB9_CagX_TrbG"/>
    <property type="match status" value="1"/>
</dbReference>
<dbReference type="InterPro" id="IPR010258">
    <property type="entry name" value="Conjugal_tfr_TrbG/VirB9/CagX"/>
</dbReference>
<geneLocation type="plasmid" evidence="4 6">
    <name>pMP-R124</name>
</geneLocation>